<dbReference type="Gene3D" id="1.10.10.10">
    <property type="entry name" value="Winged helix-like DNA-binding domain superfamily/Winged helix DNA-binding domain"/>
    <property type="match status" value="1"/>
</dbReference>
<dbReference type="STRING" id="744872.Spica_0629"/>
<organism evidence="6 7">
    <name type="scientific">Gracilinema caldarium (strain ATCC 51460 / DSM 7334 / H1)</name>
    <name type="common">Treponema caldarium</name>
    <dbReference type="NCBI Taxonomy" id="744872"/>
    <lineage>
        <taxon>Bacteria</taxon>
        <taxon>Pseudomonadati</taxon>
        <taxon>Spirochaetota</taxon>
        <taxon>Spirochaetia</taxon>
        <taxon>Spirochaetales</taxon>
        <taxon>Breznakiellaceae</taxon>
        <taxon>Gracilinema</taxon>
    </lineage>
</organism>
<keyword evidence="1" id="KW-0805">Transcription regulation</keyword>
<dbReference type="RefSeq" id="WP_013968095.1">
    <property type="nucleotide sequence ID" value="NC_015732.1"/>
</dbReference>
<dbReference type="InterPro" id="IPR050707">
    <property type="entry name" value="HTH_MetabolicPath_Reg"/>
</dbReference>
<dbReference type="HOGENOM" id="CLU_062618_7_1_12"/>
<dbReference type="GO" id="GO:0003700">
    <property type="term" value="F:DNA-binding transcription factor activity"/>
    <property type="evidence" value="ECO:0007669"/>
    <property type="project" value="TreeGrafter"/>
</dbReference>
<keyword evidence="3" id="KW-0804">Transcription</keyword>
<sequence>MANLKNISAVERTFKILEQLSQVSSTSLENLARTSHIAKPTVYRFLMTLKELGYVKKDEGDRWFLTMKLFSVGSRALDHIQLPIVARPICEKLSERLGETVHMGILDENEALYVVKIESRYTIRMYSRVGKHIPLYCTAIGKVLLAYMEEKKQKQIMQELKLVPFTPHTIKAKKQLLSELVNIRNNGFAQDREEHEEGITCIAAPIFDSSNEIVAAVSVSWPVFRFSTEQLESNIKEIRGAAMELSRILGYLS</sequence>
<reference evidence="7" key="1">
    <citation type="journal article" date="2013" name="Stand. Genomic Sci.">
        <title>Genome sequence of the thermophilic fresh-water bacterium Spirochaeta caldaria type strain (H1(T)), reclassification of Spirochaeta caldaria, Spirochaeta stenostrepta, and Spirochaeta zuelzerae in the genus Treponema as Treponema caldaria comb. nov., Treponema stenostrepta comb. nov., and Treponema zuelzerae comb. nov., and emendation of the genus Treponema.</title>
        <authorList>
            <person name="Abt B."/>
            <person name="Goker M."/>
            <person name="Scheuner C."/>
            <person name="Han C."/>
            <person name="Lu M."/>
            <person name="Misra M."/>
            <person name="Lapidus A."/>
            <person name="Nolan M."/>
            <person name="Lucas S."/>
            <person name="Hammon N."/>
            <person name="Deshpande S."/>
            <person name="Cheng J.F."/>
            <person name="Tapia R."/>
            <person name="Goodwin L.A."/>
            <person name="Pitluck S."/>
            <person name="Liolios K."/>
            <person name="Pagani I."/>
            <person name="Ivanova N."/>
            <person name="Mavromatis K."/>
            <person name="Mikhailova N."/>
            <person name="Huntemann M."/>
            <person name="Pati A."/>
            <person name="Chen A."/>
            <person name="Palaniappan K."/>
            <person name="Land M."/>
            <person name="Hauser L."/>
            <person name="Jeffries C.D."/>
            <person name="Rohde M."/>
            <person name="Spring S."/>
            <person name="Gronow S."/>
            <person name="Detter J.C."/>
            <person name="Bristow J."/>
            <person name="Eisen J.A."/>
            <person name="Markowitz V."/>
            <person name="Hugenholtz P."/>
            <person name="Kyrpides N.C."/>
            <person name="Woyke T."/>
            <person name="Klenk H.P."/>
        </authorList>
    </citation>
    <scope>NUCLEOTIDE SEQUENCE</scope>
    <source>
        <strain evidence="7">ATCC 51460 / DSM 7334 / H1</strain>
    </source>
</reference>
<evidence type="ECO:0000259" key="5">
    <source>
        <dbReference type="PROSITE" id="PS51078"/>
    </source>
</evidence>
<dbReference type="PANTHER" id="PTHR30136">
    <property type="entry name" value="HELIX-TURN-HELIX TRANSCRIPTIONAL REGULATOR, ICLR FAMILY"/>
    <property type="match status" value="1"/>
</dbReference>
<dbReference type="EMBL" id="CP002868">
    <property type="protein sequence ID" value="AEJ18783.1"/>
    <property type="molecule type" value="Genomic_DNA"/>
</dbReference>
<name>F8F1D9_GRAC1</name>
<evidence type="ECO:0000313" key="7">
    <source>
        <dbReference type="Proteomes" id="UP000000503"/>
    </source>
</evidence>
<dbReference type="PROSITE" id="PS51078">
    <property type="entry name" value="ICLR_ED"/>
    <property type="match status" value="1"/>
</dbReference>
<evidence type="ECO:0000256" key="2">
    <source>
        <dbReference type="ARBA" id="ARBA00023125"/>
    </source>
</evidence>
<keyword evidence="7" id="KW-1185">Reference proteome</keyword>
<evidence type="ECO:0000256" key="1">
    <source>
        <dbReference type="ARBA" id="ARBA00023015"/>
    </source>
</evidence>
<evidence type="ECO:0000256" key="3">
    <source>
        <dbReference type="ARBA" id="ARBA00023163"/>
    </source>
</evidence>
<dbReference type="InterPro" id="IPR014757">
    <property type="entry name" value="Tscrpt_reg_IclR_C"/>
</dbReference>
<dbReference type="GO" id="GO:0045892">
    <property type="term" value="P:negative regulation of DNA-templated transcription"/>
    <property type="evidence" value="ECO:0007669"/>
    <property type="project" value="TreeGrafter"/>
</dbReference>
<dbReference type="GO" id="GO:0003677">
    <property type="term" value="F:DNA binding"/>
    <property type="evidence" value="ECO:0007669"/>
    <property type="project" value="UniProtKB-KW"/>
</dbReference>
<dbReference type="SUPFAM" id="SSF46785">
    <property type="entry name" value="Winged helix' DNA-binding domain"/>
    <property type="match status" value="1"/>
</dbReference>
<dbReference type="InterPro" id="IPR005471">
    <property type="entry name" value="Tscrpt_reg_IclR_N"/>
</dbReference>
<evidence type="ECO:0000313" key="6">
    <source>
        <dbReference type="EMBL" id="AEJ18783.1"/>
    </source>
</evidence>
<dbReference type="InterPro" id="IPR029016">
    <property type="entry name" value="GAF-like_dom_sf"/>
</dbReference>
<dbReference type="PANTHER" id="PTHR30136:SF7">
    <property type="entry name" value="HTH-TYPE TRANSCRIPTIONAL REGULATOR KDGR-RELATED"/>
    <property type="match status" value="1"/>
</dbReference>
<dbReference type="AlphaFoldDB" id="F8F1D9"/>
<feature type="domain" description="HTH iclR-type" evidence="4">
    <location>
        <begin position="7"/>
        <end position="67"/>
    </location>
</feature>
<gene>
    <name evidence="6" type="ordered locus">Spica_0629</name>
</gene>
<feature type="domain" description="IclR-ED" evidence="5">
    <location>
        <begin position="68"/>
        <end position="251"/>
    </location>
</feature>
<proteinExistence type="predicted"/>
<dbReference type="Proteomes" id="UP000000503">
    <property type="component" value="Chromosome"/>
</dbReference>
<dbReference type="PROSITE" id="PS51077">
    <property type="entry name" value="HTH_ICLR"/>
    <property type="match status" value="1"/>
</dbReference>
<dbReference type="Pfam" id="PF01614">
    <property type="entry name" value="IclR_C"/>
    <property type="match status" value="1"/>
</dbReference>
<dbReference type="eggNOG" id="COG1414">
    <property type="taxonomic scope" value="Bacteria"/>
</dbReference>
<protein>
    <submittedName>
        <fullName evidence="6">Transcriptional regulator, IclR family</fullName>
    </submittedName>
</protein>
<accession>F8F1D9</accession>
<evidence type="ECO:0000259" key="4">
    <source>
        <dbReference type="PROSITE" id="PS51077"/>
    </source>
</evidence>
<dbReference type="KEGG" id="scd:Spica_0629"/>
<dbReference type="SUPFAM" id="SSF55781">
    <property type="entry name" value="GAF domain-like"/>
    <property type="match status" value="1"/>
</dbReference>
<dbReference type="OrthoDB" id="9791752at2"/>
<keyword evidence="2" id="KW-0238">DNA-binding</keyword>
<dbReference type="InterPro" id="IPR036390">
    <property type="entry name" value="WH_DNA-bd_sf"/>
</dbReference>
<dbReference type="Gene3D" id="3.30.450.40">
    <property type="match status" value="1"/>
</dbReference>
<dbReference type="InterPro" id="IPR036388">
    <property type="entry name" value="WH-like_DNA-bd_sf"/>
</dbReference>
<dbReference type="SMART" id="SM00346">
    <property type="entry name" value="HTH_ICLR"/>
    <property type="match status" value="1"/>
</dbReference>
<dbReference type="Pfam" id="PF09339">
    <property type="entry name" value="HTH_IclR"/>
    <property type="match status" value="1"/>
</dbReference>